<organism evidence="3 4">
    <name type="scientific">Latimeria chalumnae</name>
    <name type="common">Coelacanth</name>
    <dbReference type="NCBI Taxonomy" id="7897"/>
    <lineage>
        <taxon>Eukaryota</taxon>
        <taxon>Metazoa</taxon>
        <taxon>Chordata</taxon>
        <taxon>Craniata</taxon>
        <taxon>Vertebrata</taxon>
        <taxon>Euteleostomi</taxon>
        <taxon>Coelacanthiformes</taxon>
        <taxon>Coelacanthidae</taxon>
        <taxon>Latimeria</taxon>
    </lineage>
</organism>
<evidence type="ECO:0000313" key="3">
    <source>
        <dbReference type="Ensembl" id="ENSLACP00000017254.1"/>
    </source>
</evidence>
<dbReference type="Proteomes" id="UP000008672">
    <property type="component" value="Unassembled WGS sequence"/>
</dbReference>
<proteinExistence type="predicted"/>
<reference evidence="3" key="3">
    <citation type="submission" date="2025-09" db="UniProtKB">
        <authorList>
            <consortium name="Ensembl"/>
        </authorList>
    </citation>
    <scope>IDENTIFICATION</scope>
</reference>
<protein>
    <submittedName>
        <fullName evidence="3">C2 calcium dependent domain containing 4A</fullName>
    </submittedName>
</protein>
<keyword evidence="4" id="KW-1185">Reference proteome</keyword>
<feature type="domain" description="C2" evidence="2">
    <location>
        <begin position="284"/>
        <end position="397"/>
    </location>
</feature>
<dbReference type="OMA" id="DNSPNVM"/>
<dbReference type="InterPro" id="IPR000008">
    <property type="entry name" value="C2_dom"/>
</dbReference>
<name>H3B5T3_LATCH</name>
<dbReference type="Gene3D" id="2.60.40.150">
    <property type="entry name" value="C2 domain"/>
    <property type="match status" value="1"/>
</dbReference>
<dbReference type="eggNOG" id="ENOG502QRF1">
    <property type="taxonomic scope" value="Eukaryota"/>
</dbReference>
<dbReference type="Ensembl" id="ENSLACT00000017381.1">
    <property type="protein sequence ID" value="ENSLACP00000017254.1"/>
    <property type="gene ID" value="ENSLACG00000015197.1"/>
</dbReference>
<dbReference type="EMBL" id="AFYH01009584">
    <property type="status" value="NOT_ANNOTATED_CDS"/>
    <property type="molecule type" value="Genomic_DNA"/>
</dbReference>
<dbReference type="InParanoid" id="H3B5T3"/>
<feature type="compositionally biased region" description="Low complexity" evidence="1">
    <location>
        <begin position="172"/>
        <end position="187"/>
    </location>
</feature>
<evidence type="ECO:0000259" key="2">
    <source>
        <dbReference type="PROSITE" id="PS50004"/>
    </source>
</evidence>
<dbReference type="PANTHER" id="PTHR46291:SF1">
    <property type="entry name" value="C2 CALCIUM-DEPENDENT DOMAIN-CONTAINING PROTEIN 4D"/>
    <property type="match status" value="1"/>
</dbReference>
<feature type="compositionally biased region" description="Polar residues" evidence="1">
    <location>
        <begin position="129"/>
        <end position="159"/>
    </location>
</feature>
<accession>H3B5T3</accession>
<dbReference type="PANTHER" id="PTHR46291">
    <property type="entry name" value="C2 DOMAIN-CONTAINING PROTEIN"/>
    <property type="match status" value="1"/>
</dbReference>
<dbReference type="SUPFAM" id="SSF49562">
    <property type="entry name" value="C2 domain (Calcium/lipid-binding domain, CaLB)"/>
    <property type="match status" value="1"/>
</dbReference>
<dbReference type="Pfam" id="PF00168">
    <property type="entry name" value="C2"/>
    <property type="match status" value="1"/>
</dbReference>
<reference evidence="4" key="1">
    <citation type="submission" date="2011-08" db="EMBL/GenBank/DDBJ databases">
        <title>The draft genome of Latimeria chalumnae.</title>
        <authorList>
            <person name="Di Palma F."/>
            <person name="Alfoldi J."/>
            <person name="Johnson J."/>
            <person name="Berlin A."/>
            <person name="Gnerre S."/>
            <person name="Jaffe D."/>
            <person name="MacCallum I."/>
            <person name="Young S."/>
            <person name="Walker B.J."/>
            <person name="Lander E."/>
            <person name="Lindblad-Toh K."/>
        </authorList>
    </citation>
    <scope>NUCLEOTIDE SEQUENCE [LARGE SCALE GENOMIC DNA]</scope>
    <source>
        <strain evidence="4">Wild caught</strain>
    </source>
</reference>
<dbReference type="HOGENOM" id="CLU_051964_0_0_1"/>
<dbReference type="STRING" id="7897.ENSLACP00000017254"/>
<sequence>RASLCPNVLTPETIPEFCIPPKLSSQLNKSVCYRSTPNISVSDHHIQQVGSAREILCREFAKMHVIQIDSVDDLPLDCGYNNEDNTNADPQSQAALSLPHLPKTQTSYGFCMLLESPHTRRKESLFHSDPTNLLSRPRSNTYSSVGSSPINICSSTRLSPRSRYPHKQGTLDSDSTSSTESSPFSSPRLIRSSPKCSLFKALSQERLFCRKLKAFKSSVVRQNSVSTDEGSSTDSSPYITRRTSECLTDFPVSGYSLAPPLIFPLDLMHYRDRLMKENAFPLGKGGILRLSAEYSHENMRLRVRLISIDRLYDKSVDSKSISCCVSLSLLPRKIQKQRSTIIRKSRNPIFNEDFFFDGISEEDLFNKSLRLKAVNKVSSMRRDCVLGECELCLSNIL</sequence>
<dbReference type="PROSITE" id="PS50004">
    <property type="entry name" value="C2"/>
    <property type="match status" value="1"/>
</dbReference>
<evidence type="ECO:0000256" key="1">
    <source>
        <dbReference type="SAM" id="MobiDB-lite"/>
    </source>
</evidence>
<evidence type="ECO:0000313" key="4">
    <source>
        <dbReference type="Proteomes" id="UP000008672"/>
    </source>
</evidence>
<dbReference type="GeneTree" id="ENSGT00940000162206"/>
<reference evidence="3" key="2">
    <citation type="submission" date="2025-08" db="UniProtKB">
        <authorList>
            <consortium name="Ensembl"/>
        </authorList>
    </citation>
    <scope>IDENTIFICATION</scope>
</reference>
<dbReference type="InterPro" id="IPR035892">
    <property type="entry name" value="C2_domain_sf"/>
</dbReference>
<dbReference type="InterPro" id="IPR043549">
    <property type="entry name" value="C2C4C/C2C4D"/>
</dbReference>
<feature type="region of interest" description="Disordered" evidence="1">
    <location>
        <begin position="122"/>
        <end position="190"/>
    </location>
</feature>
<dbReference type="AlphaFoldDB" id="H3B5T3"/>